<dbReference type="STRING" id="743722.Sph21_0933"/>
<dbReference type="OrthoDB" id="9803686at2"/>
<evidence type="ECO:0000256" key="2">
    <source>
        <dbReference type="ARBA" id="ARBA00022801"/>
    </source>
</evidence>
<evidence type="ECO:0000256" key="4">
    <source>
        <dbReference type="PIRNR" id="PIRNR018168"/>
    </source>
</evidence>
<dbReference type="EMBL" id="CP002584">
    <property type="protein sequence ID" value="ADZ77507.1"/>
    <property type="molecule type" value="Genomic_DNA"/>
</dbReference>
<dbReference type="HOGENOM" id="CLU_016930_0_1_10"/>
<dbReference type="PATRIC" id="fig|743722.3.peg.1000"/>
<keyword evidence="4" id="KW-0964">Secreted</keyword>
<protein>
    <recommendedName>
        <fullName evidence="4">Mannan endo-1,4-beta-mannosidase</fullName>
        <ecNumber evidence="4">3.2.1.78</ecNumber>
    </recommendedName>
</protein>
<dbReference type="SUPFAM" id="SSF51445">
    <property type="entry name" value="(Trans)glycosidases"/>
    <property type="match status" value="1"/>
</dbReference>
<dbReference type="GO" id="GO:0006080">
    <property type="term" value="P:substituted mannan metabolic process"/>
    <property type="evidence" value="ECO:0007669"/>
    <property type="project" value="UniProtKB-UniRule"/>
</dbReference>
<evidence type="ECO:0000256" key="1">
    <source>
        <dbReference type="ARBA" id="ARBA00007754"/>
    </source>
</evidence>
<evidence type="ECO:0000256" key="7">
    <source>
        <dbReference type="PIRSR" id="PIRSR018168-3"/>
    </source>
</evidence>
<evidence type="ECO:0000256" key="6">
    <source>
        <dbReference type="PIRSR" id="PIRSR018168-2"/>
    </source>
</evidence>
<comment type="catalytic activity">
    <reaction evidence="4">
        <text>Random hydrolysis of (1-&gt;4)-beta-D-mannosidic linkages in mannans, galactomannans and glucomannans.</text>
        <dbReference type="EC" id="3.2.1.78"/>
    </reaction>
</comment>
<organism evidence="10">
    <name type="scientific">Sphingobacterium sp. (strain 21)</name>
    <dbReference type="NCBI Taxonomy" id="743722"/>
    <lineage>
        <taxon>Bacteria</taxon>
        <taxon>Pseudomonadati</taxon>
        <taxon>Bacteroidota</taxon>
        <taxon>Sphingobacteriia</taxon>
        <taxon>Sphingobacteriales</taxon>
        <taxon>Sphingobacteriaceae</taxon>
        <taxon>Sphingobacterium</taxon>
    </lineage>
</organism>
<dbReference type="Pfam" id="PF02156">
    <property type="entry name" value="Glyco_hydro_26"/>
    <property type="match status" value="1"/>
</dbReference>
<name>F4CC57_SPHS2</name>
<dbReference type="KEGG" id="shg:Sph21_0933"/>
<proteinExistence type="inferred from homology"/>
<keyword evidence="3 4" id="KW-0326">Glycosidase</keyword>
<dbReference type="eggNOG" id="COG4124">
    <property type="taxonomic scope" value="Bacteria"/>
</dbReference>
<dbReference type="PROSITE" id="PS51764">
    <property type="entry name" value="GH26"/>
    <property type="match status" value="1"/>
</dbReference>
<dbReference type="PIRSF" id="PIRSF018168">
    <property type="entry name" value="Mannan-1_4-beta-mannosidase"/>
    <property type="match status" value="1"/>
</dbReference>
<dbReference type="InterPro" id="IPR000805">
    <property type="entry name" value="Glyco_hydro_26"/>
</dbReference>
<dbReference type="InterPro" id="IPR017853">
    <property type="entry name" value="GH"/>
</dbReference>
<dbReference type="PRINTS" id="PR00739">
    <property type="entry name" value="GLHYDRLASE26"/>
</dbReference>
<evidence type="ECO:0000256" key="8">
    <source>
        <dbReference type="PROSITE-ProRule" id="PRU01100"/>
    </source>
</evidence>
<evidence type="ECO:0000256" key="5">
    <source>
        <dbReference type="PIRSR" id="PIRSR018168-1"/>
    </source>
</evidence>
<keyword evidence="2 4" id="KW-0378">Hydrolase</keyword>
<feature type="binding site" evidence="6">
    <location>
        <position position="259"/>
    </location>
    <ligand>
        <name>substrate</name>
    </ligand>
</feature>
<comment type="subcellular location">
    <subcellularLocation>
        <location evidence="4">Secreted</location>
    </subcellularLocation>
</comment>
<dbReference type="PANTHER" id="PTHR40079">
    <property type="entry name" value="MANNAN ENDO-1,4-BETA-MANNOSIDASE E-RELATED"/>
    <property type="match status" value="1"/>
</dbReference>
<sequence length="378" mass="44346">MESLYFLALFTCLFGWQQNEQSIYRPIDKQATSATIALYNNLFQWKTKGVMLGHQDDLAYGHSWYKEPQRSDVKELVGDYPAVIGWELGDLELGKEHNLDSVYFSDMRTYIQETYTRGGVTTISWHGNNIATGGSAWDCEQDTVVKNVLAGGLHHQAYLTWLDRLADFFLSLRGSDNELIPVVFRMYHEHTGGWFWWGNRQCTPEEYKSLWIMTVNHLRKRDVHNLLYAYSPATVRSKEEFFERYPGDDYVDVIGYDCYLTAIDPASIVRYRKEMQLNLDIITSYAEAHHKMPIVGETGLEGLRDTTYFTDIVYPLIKDYNISWILFWRNAWEADKPNHYYIPYKGHKTARNFNDFVLKQRVLLNDDIRNNRLDIKSR</sequence>
<feature type="binding site" evidence="6">
    <location>
        <position position="126"/>
    </location>
    <ligand>
        <name>substrate</name>
    </ligand>
</feature>
<feature type="binding site" evidence="6">
    <location>
        <position position="194"/>
    </location>
    <ligand>
        <name>substrate</name>
    </ligand>
</feature>
<dbReference type="InterPro" id="IPR022790">
    <property type="entry name" value="GH26_dom"/>
</dbReference>
<feature type="domain" description="GH26" evidence="9">
    <location>
        <begin position="33"/>
        <end position="366"/>
    </location>
</feature>
<feature type="active site" description="Proton donor" evidence="5 8">
    <location>
        <position position="189"/>
    </location>
</feature>
<evidence type="ECO:0000313" key="10">
    <source>
        <dbReference type="EMBL" id="ADZ77507.1"/>
    </source>
</evidence>
<dbReference type="EC" id="3.2.1.78" evidence="4"/>
<dbReference type="InterPro" id="IPR016714">
    <property type="entry name" value="MANB/E"/>
</dbReference>
<keyword evidence="4" id="KW-0119">Carbohydrate metabolism</keyword>
<dbReference type="Gene3D" id="3.20.20.80">
    <property type="entry name" value="Glycosidases"/>
    <property type="match status" value="1"/>
</dbReference>
<feature type="active site" description="Nucleophile" evidence="5 8">
    <location>
        <position position="297"/>
    </location>
</feature>
<comment type="similarity">
    <text evidence="1 4 8">Belongs to the glycosyl hydrolase 26 family.</text>
</comment>
<dbReference type="GO" id="GO:0005576">
    <property type="term" value="C:extracellular region"/>
    <property type="evidence" value="ECO:0007669"/>
    <property type="project" value="UniProtKB-SubCell"/>
</dbReference>
<evidence type="ECO:0000259" key="9">
    <source>
        <dbReference type="PROSITE" id="PS51764"/>
    </source>
</evidence>
<dbReference type="PANTHER" id="PTHR40079:SF4">
    <property type="entry name" value="GH26 DOMAIN-CONTAINING PROTEIN-RELATED"/>
    <property type="match status" value="1"/>
</dbReference>
<feature type="site" description="Plays an important role in maintaining the position of the catalytic nucleophile" evidence="7">
    <location>
        <position position="188"/>
    </location>
</feature>
<dbReference type="GO" id="GO:0016985">
    <property type="term" value="F:mannan endo-1,4-beta-mannosidase activity"/>
    <property type="evidence" value="ECO:0007669"/>
    <property type="project" value="UniProtKB-UniRule"/>
</dbReference>
<reference evidence="10" key="1">
    <citation type="submission" date="2011-03" db="EMBL/GenBank/DDBJ databases">
        <title>Complete sequence of Sphingobacterium sp. 21.</title>
        <authorList>
            <consortium name="US DOE Joint Genome Institute"/>
            <person name="Lucas S."/>
            <person name="Copeland A."/>
            <person name="Lapidus A."/>
            <person name="Cheng J.-F."/>
            <person name="Goodwin L."/>
            <person name="Pitluck S."/>
            <person name="Davenport K."/>
            <person name="Detter J.C."/>
            <person name="Han C."/>
            <person name="Tapia R."/>
            <person name="Land M."/>
            <person name="Hauser L."/>
            <person name="Kyrpides N."/>
            <person name="Ivanova N."/>
            <person name="Ovchinnikova G."/>
            <person name="Pagani I."/>
            <person name="Siebers A.K."/>
            <person name="Allgaier M."/>
            <person name="Thelen M.P."/>
            <person name="Hugenholtz P."/>
            <person name="Woyke T."/>
        </authorList>
    </citation>
    <scope>NUCLEOTIDE SEQUENCE</scope>
    <source>
        <strain evidence="10">21</strain>
    </source>
</reference>
<dbReference type="AlphaFoldDB" id="F4CC57"/>
<accession>F4CC57</accession>
<evidence type="ECO:0000256" key="3">
    <source>
        <dbReference type="ARBA" id="ARBA00023295"/>
    </source>
</evidence>
<gene>
    <name evidence="10" type="ordered locus">Sph21_0933</name>
</gene>